<evidence type="ECO:0000313" key="1">
    <source>
        <dbReference type="EMBL" id="TWV39346.1"/>
    </source>
</evidence>
<dbReference type="Proteomes" id="UP000315444">
    <property type="component" value="Unassembled WGS sequence"/>
</dbReference>
<accession>A0AB38PID9</accession>
<sequence>MLCIRLVCFRIESVRPGTELFVSSDRFASRVLIIRKWPDQSPFFTLSALLGRGCTVVLKGMHRCFERNAPLLSFQCRL</sequence>
<gene>
    <name evidence="2" type="ORF">FSA03_19430</name>
    <name evidence="1" type="ORF">FSA06_18680</name>
</gene>
<reference evidence="2 4" key="1">
    <citation type="submission" date="2019-07" db="EMBL/GenBank/DDBJ databases">
        <title>Genome Sequencing of Bacteroides fragilis.</title>
        <authorList>
            <person name="Pinto K.M."/>
            <person name="Ruoff K.L."/>
            <person name="Price C.E."/>
            <person name="Valls R.A."/>
            <person name="O'Toole G.A."/>
        </authorList>
    </citation>
    <scope>NUCLEOTIDE SEQUENCE [LARGE SCALE GENOMIC DNA]</scope>
    <source>
        <strain evidence="2 4">AD135F_3B</strain>
    </source>
</reference>
<organism evidence="2 4">
    <name type="scientific">Bacteroides fragilis</name>
    <dbReference type="NCBI Taxonomy" id="817"/>
    <lineage>
        <taxon>Bacteria</taxon>
        <taxon>Pseudomonadati</taxon>
        <taxon>Bacteroidota</taxon>
        <taxon>Bacteroidia</taxon>
        <taxon>Bacteroidales</taxon>
        <taxon>Bacteroidaceae</taxon>
        <taxon>Bacteroides</taxon>
    </lineage>
</organism>
<dbReference type="EMBL" id="VOHT01000009">
    <property type="protein sequence ID" value="TWV46389.1"/>
    <property type="molecule type" value="Genomic_DNA"/>
</dbReference>
<comment type="caution">
    <text evidence="2">The sequence shown here is derived from an EMBL/GenBank/DDBJ whole genome shotgun (WGS) entry which is preliminary data.</text>
</comment>
<evidence type="ECO:0000313" key="3">
    <source>
        <dbReference type="Proteomes" id="UP000315444"/>
    </source>
</evidence>
<proteinExistence type="predicted"/>
<protein>
    <submittedName>
        <fullName evidence="2">Uncharacterized protein</fullName>
    </submittedName>
</protein>
<dbReference type="AlphaFoldDB" id="A0AB38PID9"/>
<dbReference type="EMBL" id="VOHV01000009">
    <property type="protein sequence ID" value="TWV39346.1"/>
    <property type="molecule type" value="Genomic_DNA"/>
</dbReference>
<reference evidence="1 3" key="2">
    <citation type="submission" date="2019-07" db="EMBL/GenBank/DDBJ databases">
        <title>Genome sequencing of Bacteroides fragilis.</title>
        <authorList>
            <person name="Galasyn E.V."/>
            <person name="Ruoff K.L."/>
            <person name="Price C.E."/>
            <person name="Valls R.A."/>
            <person name="O'Toole G.A."/>
        </authorList>
    </citation>
    <scope>NUCLEOTIDE SEQUENCE [LARGE SCALE GENOMIC DNA]</scope>
    <source>
        <strain evidence="1 3">AD135F_1B</strain>
    </source>
</reference>
<dbReference type="Proteomes" id="UP000319026">
    <property type="component" value="Unassembled WGS sequence"/>
</dbReference>
<evidence type="ECO:0000313" key="4">
    <source>
        <dbReference type="Proteomes" id="UP000319026"/>
    </source>
</evidence>
<evidence type="ECO:0000313" key="2">
    <source>
        <dbReference type="EMBL" id="TWV46389.1"/>
    </source>
</evidence>
<name>A0AB38PID9_BACFG</name>